<feature type="transmembrane region" description="Helical" evidence="6">
    <location>
        <begin position="140"/>
        <end position="160"/>
    </location>
</feature>
<comment type="caution">
    <text evidence="7">The sequence shown here is derived from an EMBL/GenBank/DDBJ whole genome shotgun (WGS) entry which is preliminary data.</text>
</comment>
<dbReference type="CDD" id="cd13961">
    <property type="entry name" value="PT_UbiA_DGGGPS"/>
    <property type="match status" value="1"/>
</dbReference>
<evidence type="ECO:0000256" key="5">
    <source>
        <dbReference type="ARBA" id="ARBA00023136"/>
    </source>
</evidence>
<dbReference type="RefSeq" id="WP_382381615.1">
    <property type="nucleotide sequence ID" value="NZ_JBHMEZ010000003.1"/>
</dbReference>
<evidence type="ECO:0000256" key="1">
    <source>
        <dbReference type="ARBA" id="ARBA00004141"/>
    </source>
</evidence>
<feature type="transmembrane region" description="Helical" evidence="6">
    <location>
        <begin position="85"/>
        <end position="105"/>
    </location>
</feature>
<dbReference type="PANTHER" id="PTHR42723:SF1">
    <property type="entry name" value="CHLOROPHYLL SYNTHASE, CHLOROPLASTIC"/>
    <property type="match status" value="1"/>
</dbReference>
<dbReference type="Gene3D" id="1.20.120.1780">
    <property type="entry name" value="UbiA prenyltransferase"/>
    <property type="match status" value="1"/>
</dbReference>
<dbReference type="InterPro" id="IPR044878">
    <property type="entry name" value="UbiA_sf"/>
</dbReference>
<dbReference type="InterPro" id="IPR000537">
    <property type="entry name" value="UbiA_prenyltransferase"/>
</dbReference>
<dbReference type="Gene3D" id="1.10.357.140">
    <property type="entry name" value="UbiA prenyltransferase"/>
    <property type="match status" value="1"/>
</dbReference>
<keyword evidence="4 6" id="KW-1133">Transmembrane helix</keyword>
<proteinExistence type="predicted"/>
<keyword evidence="2" id="KW-1003">Cell membrane</keyword>
<feature type="transmembrane region" description="Helical" evidence="6">
    <location>
        <begin position="12"/>
        <end position="30"/>
    </location>
</feature>
<evidence type="ECO:0000256" key="3">
    <source>
        <dbReference type="ARBA" id="ARBA00022692"/>
    </source>
</evidence>
<dbReference type="Proteomes" id="UP001589605">
    <property type="component" value="Unassembled WGS sequence"/>
</dbReference>
<feature type="transmembrane region" description="Helical" evidence="6">
    <location>
        <begin position="111"/>
        <end position="128"/>
    </location>
</feature>
<accession>A0ABV5EZ71</accession>
<feature type="transmembrane region" description="Helical" evidence="6">
    <location>
        <begin position="283"/>
        <end position="301"/>
    </location>
</feature>
<name>A0ABV5EZ71_9FLAO</name>
<gene>
    <name evidence="7" type="ORF">ACFFVB_05000</name>
</gene>
<reference evidence="7 8" key="1">
    <citation type="submission" date="2024-09" db="EMBL/GenBank/DDBJ databases">
        <authorList>
            <person name="Sun Q."/>
            <person name="Mori K."/>
        </authorList>
    </citation>
    <scope>NUCLEOTIDE SEQUENCE [LARGE SCALE GENOMIC DNA]</scope>
    <source>
        <strain evidence="7 8">CECT 8286</strain>
    </source>
</reference>
<keyword evidence="8" id="KW-1185">Reference proteome</keyword>
<feature type="transmembrane region" description="Helical" evidence="6">
    <location>
        <begin position="42"/>
        <end position="64"/>
    </location>
</feature>
<evidence type="ECO:0000256" key="6">
    <source>
        <dbReference type="SAM" id="Phobius"/>
    </source>
</evidence>
<feature type="transmembrane region" description="Helical" evidence="6">
    <location>
        <begin position="250"/>
        <end position="271"/>
    </location>
</feature>
<dbReference type="PANTHER" id="PTHR42723">
    <property type="entry name" value="CHLOROPHYLL SYNTHASE"/>
    <property type="match status" value="1"/>
</dbReference>
<organism evidence="7 8">
    <name type="scientific">Formosa undariae</name>
    <dbReference type="NCBI Taxonomy" id="1325436"/>
    <lineage>
        <taxon>Bacteria</taxon>
        <taxon>Pseudomonadati</taxon>
        <taxon>Bacteroidota</taxon>
        <taxon>Flavobacteriia</taxon>
        <taxon>Flavobacteriales</taxon>
        <taxon>Flavobacteriaceae</taxon>
        <taxon>Formosa</taxon>
    </lineage>
</organism>
<dbReference type="InterPro" id="IPR050475">
    <property type="entry name" value="Prenyltransferase_related"/>
</dbReference>
<feature type="transmembrane region" description="Helical" evidence="6">
    <location>
        <begin position="223"/>
        <end position="244"/>
    </location>
</feature>
<keyword evidence="5 6" id="KW-0472">Membrane</keyword>
<sequence>MKVLNLIRWKNLLLLVLVQTLLKYALFPVFPVNSALQDWQFAILVLATLCLASAGNIINDIYDVETDTVNKPHRVIIGRFISESTAYNLFMALNVVGVGLGFYLSHAIGKSSFFALFVIISALLYLYASYLKRSCLIGNIIISILVSLSLIIVGLFDLIPAITFENQDNQRMVFKLILGYAGMAFLLNFIREIVKDIEDINGDYVAGMQTLPILIGRNRASKVAFVLSCIPLLGLVYYLITYLYSKPLEVGYFTFFIIGPMLYILFELFGAKSKKDYHKISNALKLVMLTGVLSLLLYPLTLT</sequence>
<comment type="subcellular location">
    <subcellularLocation>
        <location evidence="1">Membrane</location>
        <topology evidence="1">Multi-pass membrane protein</topology>
    </subcellularLocation>
</comment>
<dbReference type="Pfam" id="PF01040">
    <property type="entry name" value="UbiA"/>
    <property type="match status" value="1"/>
</dbReference>
<keyword evidence="3 6" id="KW-0812">Transmembrane</keyword>
<evidence type="ECO:0000313" key="7">
    <source>
        <dbReference type="EMBL" id="MFB9052430.1"/>
    </source>
</evidence>
<dbReference type="NCBIfam" id="NF009512">
    <property type="entry name" value="PRK12872.1-1"/>
    <property type="match status" value="1"/>
</dbReference>
<feature type="transmembrane region" description="Helical" evidence="6">
    <location>
        <begin position="172"/>
        <end position="190"/>
    </location>
</feature>
<evidence type="ECO:0000256" key="4">
    <source>
        <dbReference type="ARBA" id="ARBA00022989"/>
    </source>
</evidence>
<dbReference type="EMBL" id="JBHMEZ010000003">
    <property type="protein sequence ID" value="MFB9052430.1"/>
    <property type="molecule type" value="Genomic_DNA"/>
</dbReference>
<evidence type="ECO:0000313" key="8">
    <source>
        <dbReference type="Proteomes" id="UP001589605"/>
    </source>
</evidence>
<evidence type="ECO:0000256" key="2">
    <source>
        <dbReference type="ARBA" id="ARBA00022475"/>
    </source>
</evidence>
<protein>
    <submittedName>
        <fullName evidence="7">Geranylgeranylglycerol-phosphate geranylgeranyltransferase</fullName>
    </submittedName>
</protein>